<comment type="caution">
    <text evidence="1">The sequence shown here is derived from an EMBL/GenBank/DDBJ whole genome shotgun (WGS) entry which is preliminary data.</text>
</comment>
<gene>
    <name evidence="1" type="ORF">EV420DRAFT_1486599</name>
</gene>
<protein>
    <submittedName>
        <fullName evidence="1">Uncharacterized protein</fullName>
    </submittedName>
</protein>
<reference evidence="1" key="1">
    <citation type="submission" date="2023-06" db="EMBL/GenBank/DDBJ databases">
        <authorList>
            <consortium name="Lawrence Berkeley National Laboratory"/>
            <person name="Ahrendt S."/>
            <person name="Sahu N."/>
            <person name="Indic B."/>
            <person name="Wong-Bajracharya J."/>
            <person name="Merenyi Z."/>
            <person name="Ke H.-M."/>
            <person name="Monk M."/>
            <person name="Kocsube S."/>
            <person name="Drula E."/>
            <person name="Lipzen A."/>
            <person name="Balint B."/>
            <person name="Henrissat B."/>
            <person name="Andreopoulos B."/>
            <person name="Martin F.M."/>
            <person name="Harder C.B."/>
            <person name="Rigling D."/>
            <person name="Ford K.L."/>
            <person name="Foster G.D."/>
            <person name="Pangilinan J."/>
            <person name="Papanicolaou A."/>
            <person name="Barry K."/>
            <person name="LaButti K."/>
            <person name="Viragh M."/>
            <person name="Koriabine M."/>
            <person name="Yan M."/>
            <person name="Riley R."/>
            <person name="Champramary S."/>
            <person name="Plett K.L."/>
            <person name="Tsai I.J."/>
            <person name="Slot J."/>
            <person name="Sipos G."/>
            <person name="Plett J."/>
            <person name="Nagy L.G."/>
            <person name="Grigoriev I.V."/>
        </authorList>
    </citation>
    <scope>NUCLEOTIDE SEQUENCE</scope>
    <source>
        <strain evidence="1">CCBAS 213</strain>
    </source>
</reference>
<dbReference type="EMBL" id="JAUEPS010000094">
    <property type="protein sequence ID" value="KAK0438719.1"/>
    <property type="molecule type" value="Genomic_DNA"/>
</dbReference>
<proteinExistence type="predicted"/>
<sequence length="274" mass="30776">MHHHEAGQSLMWSGYFPLRFLPPSSLARQAILSLVLNGGTCQSLADVADIQKPIKHNQLYPRGPSGRVNSNMRSSNRPCTWQTLGISAGFNDHMVILKGDPCIMLSGAFSLNGAYQDVRKLGPWGLKILWDVLKCYHCSLTVDDLYHVDFVMMHHFKVKTIGSTSTWDNTLRLAGDETRQILCRDDVLTSRERGSSCQLFNPYRVNPLCLPSFRPQKSRDQTLRSQTCGIVLGAFPVKINSKYERLSLAEPNQCDNSLSTLEFGHGNLEKPNLR</sequence>
<evidence type="ECO:0000313" key="2">
    <source>
        <dbReference type="Proteomes" id="UP001175211"/>
    </source>
</evidence>
<dbReference type="RefSeq" id="XP_060323028.1">
    <property type="nucleotide sequence ID" value="XM_060470423.1"/>
</dbReference>
<dbReference type="GeneID" id="85353971"/>
<accession>A0AA39JAH3</accession>
<evidence type="ECO:0000313" key="1">
    <source>
        <dbReference type="EMBL" id="KAK0438719.1"/>
    </source>
</evidence>
<organism evidence="1 2">
    <name type="scientific">Armillaria tabescens</name>
    <name type="common">Ringless honey mushroom</name>
    <name type="synonym">Agaricus tabescens</name>
    <dbReference type="NCBI Taxonomy" id="1929756"/>
    <lineage>
        <taxon>Eukaryota</taxon>
        <taxon>Fungi</taxon>
        <taxon>Dikarya</taxon>
        <taxon>Basidiomycota</taxon>
        <taxon>Agaricomycotina</taxon>
        <taxon>Agaricomycetes</taxon>
        <taxon>Agaricomycetidae</taxon>
        <taxon>Agaricales</taxon>
        <taxon>Marasmiineae</taxon>
        <taxon>Physalacriaceae</taxon>
        <taxon>Desarmillaria</taxon>
    </lineage>
</organism>
<dbReference type="AlphaFoldDB" id="A0AA39JAH3"/>
<dbReference type="Proteomes" id="UP001175211">
    <property type="component" value="Unassembled WGS sequence"/>
</dbReference>
<keyword evidence="2" id="KW-1185">Reference proteome</keyword>
<name>A0AA39JAH3_ARMTA</name>